<keyword evidence="1" id="KW-0175">Coiled coil</keyword>
<dbReference type="Pfam" id="PF24664">
    <property type="entry name" value="Monjiviricetes_fusion"/>
    <property type="match status" value="1"/>
</dbReference>
<dbReference type="AlphaFoldDB" id="A0A232EFC4"/>
<dbReference type="Proteomes" id="UP000215335">
    <property type="component" value="Unassembled WGS sequence"/>
</dbReference>
<gene>
    <name evidence="2" type="ORF">TSAR_003298</name>
</gene>
<reference evidence="2 3" key="1">
    <citation type="journal article" date="2017" name="Curr. Biol.">
        <title>The Evolution of Venom by Co-option of Single-Copy Genes.</title>
        <authorList>
            <person name="Martinson E.O."/>
            <person name="Mrinalini"/>
            <person name="Kelkar Y.D."/>
            <person name="Chang C.H."/>
            <person name="Werren J.H."/>
        </authorList>
    </citation>
    <scope>NUCLEOTIDE SEQUENCE [LARGE SCALE GENOMIC DNA]</scope>
    <source>
        <strain evidence="2 3">Alberta</strain>
        <tissue evidence="2">Whole body</tissue>
    </source>
</reference>
<name>A0A232EFC4_9HYME</name>
<keyword evidence="3" id="KW-1185">Reference proteome</keyword>
<accession>A0A232EFC4</accession>
<dbReference type="EMBL" id="NNAY01005080">
    <property type="protein sequence ID" value="OXU17028.1"/>
    <property type="molecule type" value="Genomic_DNA"/>
</dbReference>
<dbReference type="OrthoDB" id="7699978at2759"/>
<organism evidence="2 3">
    <name type="scientific">Trichomalopsis sarcophagae</name>
    <dbReference type="NCBI Taxonomy" id="543379"/>
    <lineage>
        <taxon>Eukaryota</taxon>
        <taxon>Metazoa</taxon>
        <taxon>Ecdysozoa</taxon>
        <taxon>Arthropoda</taxon>
        <taxon>Hexapoda</taxon>
        <taxon>Insecta</taxon>
        <taxon>Pterygota</taxon>
        <taxon>Neoptera</taxon>
        <taxon>Endopterygota</taxon>
        <taxon>Hymenoptera</taxon>
        <taxon>Apocrita</taxon>
        <taxon>Proctotrupomorpha</taxon>
        <taxon>Chalcidoidea</taxon>
        <taxon>Pteromalidae</taxon>
        <taxon>Pteromalinae</taxon>
        <taxon>Trichomalopsis</taxon>
    </lineage>
</organism>
<feature type="coiled-coil region" evidence="1">
    <location>
        <begin position="166"/>
        <end position="200"/>
    </location>
</feature>
<protein>
    <submittedName>
        <fullName evidence="2">Uncharacterized protein</fullName>
    </submittedName>
</protein>
<evidence type="ECO:0000313" key="3">
    <source>
        <dbReference type="Proteomes" id="UP000215335"/>
    </source>
</evidence>
<sequence length="274" mass="31712">MFPLDKSSVLNNVAMGVTGKSIHGKGISTNQYLDPKVLEALANNTWERMWGKFLTFGTASAALIDIIMIARLIKLLIDTVLHGYAIYSVHGFSIHFLGSIWNSVTQLLLHLGNRKPQKPQPHDELSKEKIQKQKTNSPIYNGYKKNFNDMSYEEILKKRVDITCEMQNEQETAKKFYKRLQTLRNEHRALLKLARENQKELFETSSETEEIAIIGYILGIKFDIRRYPHTPCEYKSLKESAQHALKIEHRLKQIKIPIIIECDIKIKETEERKS</sequence>
<evidence type="ECO:0000256" key="1">
    <source>
        <dbReference type="SAM" id="Coils"/>
    </source>
</evidence>
<proteinExistence type="predicted"/>
<comment type="caution">
    <text evidence="2">The sequence shown here is derived from an EMBL/GenBank/DDBJ whole genome shotgun (WGS) entry which is preliminary data.</text>
</comment>
<evidence type="ECO:0000313" key="2">
    <source>
        <dbReference type="EMBL" id="OXU17028.1"/>
    </source>
</evidence>